<dbReference type="InterPro" id="IPR007053">
    <property type="entry name" value="LRAT_dom"/>
</dbReference>
<accession>A0AAF3FGH6</accession>
<dbReference type="WBParaSite" id="MBELARI_LOCUS5957">
    <property type="protein sequence ID" value="MBELARI_LOCUS5957"/>
    <property type="gene ID" value="MBELARI_LOCUS5957"/>
</dbReference>
<dbReference type="InterPro" id="IPR053372">
    <property type="entry name" value="Vulval_toroid_morpho-assoc"/>
</dbReference>
<protein>
    <submittedName>
        <fullName evidence="3">LRAT domain-containing protein</fullName>
    </submittedName>
</protein>
<evidence type="ECO:0000313" key="2">
    <source>
        <dbReference type="Proteomes" id="UP000887575"/>
    </source>
</evidence>
<evidence type="ECO:0000313" key="3">
    <source>
        <dbReference type="WBParaSite" id="MBELARI_LOCUS5957"/>
    </source>
</evidence>
<dbReference type="AlphaFoldDB" id="A0AAF3FGH6"/>
<name>A0AAF3FGH6_9BILA</name>
<dbReference type="PANTHER" id="PTHR36948:SF1">
    <property type="entry name" value="EGG-LAYING DEFECTIVE PROTEIN 26"/>
    <property type="match status" value="1"/>
</dbReference>
<dbReference type="GO" id="GO:0000902">
    <property type="term" value="P:cell morphogenesis"/>
    <property type="evidence" value="ECO:0007669"/>
    <property type="project" value="TreeGrafter"/>
</dbReference>
<sequence length="282" mass="32155">MWSAAVDERLRYSFSGTTACYLGTTALGQRFALAITYKGKSYEIKLVTATSRFSTYEFSESVTVIRDIRDECEAEKWVKSVSRRLETCPLDSLARQPKGWEIRISREALRLERVPNDKYGNLDKVLLPGDELFVACSQFGVRFYHSGVYAGNGLIFHFLSQADERAFSNFDYLPGEVLVSPLEEYLYCLAEDTKNGPPELYRIVHPITVRSSQSIMQECEKLMNNEKFTSYNITSRNCQHFSSLCTYGLAYSYDMSSSLKKSACSLMKRFGGIFFGSYQRLS</sequence>
<feature type="domain" description="LRAT" evidence="1">
    <location>
        <begin position="141"/>
        <end position="249"/>
    </location>
</feature>
<organism evidence="2 3">
    <name type="scientific">Mesorhabditis belari</name>
    <dbReference type="NCBI Taxonomy" id="2138241"/>
    <lineage>
        <taxon>Eukaryota</taxon>
        <taxon>Metazoa</taxon>
        <taxon>Ecdysozoa</taxon>
        <taxon>Nematoda</taxon>
        <taxon>Chromadorea</taxon>
        <taxon>Rhabditida</taxon>
        <taxon>Rhabditina</taxon>
        <taxon>Rhabditomorpha</taxon>
        <taxon>Rhabditoidea</taxon>
        <taxon>Rhabditidae</taxon>
        <taxon>Mesorhabditinae</taxon>
        <taxon>Mesorhabditis</taxon>
    </lineage>
</organism>
<dbReference type="Proteomes" id="UP000887575">
    <property type="component" value="Unassembled WGS sequence"/>
</dbReference>
<dbReference type="Gene3D" id="3.90.1720.10">
    <property type="entry name" value="endopeptidase domain like (from Nostoc punctiforme)"/>
    <property type="match status" value="1"/>
</dbReference>
<proteinExistence type="predicted"/>
<reference evidence="3" key="1">
    <citation type="submission" date="2024-02" db="UniProtKB">
        <authorList>
            <consortium name="WormBaseParasite"/>
        </authorList>
    </citation>
    <scope>IDENTIFICATION</scope>
</reference>
<dbReference type="Pfam" id="PF04970">
    <property type="entry name" value="LRAT"/>
    <property type="match status" value="1"/>
</dbReference>
<keyword evidence="2" id="KW-1185">Reference proteome</keyword>
<dbReference type="PANTHER" id="PTHR36948">
    <property type="entry name" value="PROTEIN CBG04856"/>
    <property type="match status" value="1"/>
</dbReference>
<evidence type="ECO:0000259" key="1">
    <source>
        <dbReference type="Pfam" id="PF04970"/>
    </source>
</evidence>